<evidence type="ECO:0000256" key="6">
    <source>
        <dbReference type="ARBA" id="ARBA00022525"/>
    </source>
</evidence>
<evidence type="ECO:0000256" key="16">
    <source>
        <dbReference type="PIRSR" id="PIRSR016573-3"/>
    </source>
</evidence>
<feature type="signal peptide" evidence="13">
    <location>
        <begin position="1"/>
        <end position="25"/>
    </location>
</feature>
<dbReference type="GO" id="GO:0006508">
    <property type="term" value="P:proteolysis"/>
    <property type="evidence" value="ECO:0007669"/>
    <property type="project" value="UniProtKB-KW"/>
</dbReference>
<feature type="chain" id="PRO_5039776479" description="Extracellular small neutral protease" evidence="13">
    <location>
        <begin position="26"/>
        <end position="233"/>
    </location>
</feature>
<evidence type="ECO:0000256" key="15">
    <source>
        <dbReference type="PIRSR" id="PIRSR016573-2"/>
    </source>
</evidence>
<dbReference type="Gene3D" id="3.40.390.10">
    <property type="entry name" value="Collagenase (Catalytic Domain)"/>
    <property type="match status" value="1"/>
</dbReference>
<dbReference type="InterPro" id="IPR000013">
    <property type="entry name" value="Peptidase_M7"/>
</dbReference>
<dbReference type="GO" id="GO:0004222">
    <property type="term" value="F:metalloendopeptidase activity"/>
    <property type="evidence" value="ECO:0007669"/>
    <property type="project" value="UniProtKB-UniRule"/>
</dbReference>
<evidence type="ECO:0000256" key="8">
    <source>
        <dbReference type="ARBA" id="ARBA00022723"/>
    </source>
</evidence>
<keyword evidence="11 13" id="KW-0482">Metalloprotease</keyword>
<comment type="cofactor">
    <cofactor evidence="15">
        <name>Ca(2+)</name>
        <dbReference type="ChEBI" id="CHEBI:29108"/>
    </cofactor>
    <text evidence="15">Binds 1 Ca(2+) ion per subunit.</text>
</comment>
<feature type="active site" evidence="14">
    <location>
        <position position="165"/>
    </location>
</feature>
<dbReference type="RefSeq" id="WP_164191599.1">
    <property type="nucleotide sequence ID" value="NZ_JAAGMR010000247.1"/>
</dbReference>
<feature type="region of interest" description="Disordered" evidence="17">
    <location>
        <begin position="212"/>
        <end position="233"/>
    </location>
</feature>
<dbReference type="PROSITE" id="PS51318">
    <property type="entry name" value="TAT"/>
    <property type="match status" value="1"/>
</dbReference>
<feature type="compositionally biased region" description="Pro residues" evidence="17">
    <location>
        <begin position="223"/>
        <end position="233"/>
    </location>
</feature>
<evidence type="ECO:0000256" key="1">
    <source>
        <dbReference type="ARBA" id="ARBA00000612"/>
    </source>
</evidence>
<name>A0A7K3QWS7_9ACTN</name>
<reference evidence="18 19" key="1">
    <citation type="submission" date="2020-01" db="EMBL/GenBank/DDBJ databases">
        <title>Insect and environment-associated Actinomycetes.</title>
        <authorList>
            <person name="Currrie C."/>
            <person name="Chevrette M."/>
            <person name="Carlson C."/>
            <person name="Stubbendieck R."/>
            <person name="Wendt-Pienkowski E."/>
        </authorList>
    </citation>
    <scope>NUCLEOTIDE SEQUENCE [LARGE SCALE GENOMIC DNA]</scope>
    <source>
        <strain evidence="18 19">SID7754</strain>
    </source>
</reference>
<sequence length="233" mass="23997">MSSRRSARLLALTVGLGLASGALGAAVPASARSAAAPSHSAAPSAARYDGSVQATVNDKAFLDAVLKSVAEKRAAQPDAQVVTLHYDASQAPSFRSQIASAAAIWNSSESNVKLQEATGSADFSYREGNDPEGSHASTDGHGGGSIFLDYTQIQQNDPVRVVTHETGHILGLEDDYSGPCSELMSGGGPGPSCTNRYPDAAERAQVDQLWASARAQAPGAALPTPPRPPSDAW</sequence>
<comment type="subcellular location">
    <subcellularLocation>
        <location evidence="2 13">Secreted</location>
    </subcellularLocation>
</comment>
<organism evidence="18 19">
    <name type="scientific">Streptomyces bauhiniae</name>
    <dbReference type="NCBI Taxonomy" id="2340725"/>
    <lineage>
        <taxon>Bacteria</taxon>
        <taxon>Bacillati</taxon>
        <taxon>Actinomycetota</taxon>
        <taxon>Actinomycetes</taxon>
        <taxon>Kitasatosporales</taxon>
        <taxon>Streptomycetaceae</taxon>
        <taxon>Streptomyces</taxon>
    </lineage>
</organism>
<gene>
    <name evidence="18" type="primary">snpA</name>
    <name evidence="18" type="ORF">G3I21_22095</name>
</gene>
<keyword evidence="13" id="KW-0732">Signal</keyword>
<evidence type="ECO:0000256" key="3">
    <source>
        <dbReference type="ARBA" id="ARBA00006571"/>
    </source>
</evidence>
<evidence type="ECO:0000256" key="9">
    <source>
        <dbReference type="ARBA" id="ARBA00022801"/>
    </source>
</evidence>
<keyword evidence="12" id="KW-1015">Disulfide bond</keyword>
<dbReference type="SUPFAM" id="SSF55486">
    <property type="entry name" value="Metalloproteases ('zincins'), catalytic domain"/>
    <property type="match status" value="1"/>
</dbReference>
<feature type="region of interest" description="Disordered" evidence="17">
    <location>
        <begin position="122"/>
        <end position="143"/>
    </location>
</feature>
<comment type="cofactor">
    <cofactor evidence="15">
        <name>Zn(2+)</name>
        <dbReference type="ChEBI" id="CHEBI:29105"/>
    </cofactor>
    <text evidence="15">Binds 1 zinc ion per subunit.</text>
</comment>
<feature type="disulfide bond" evidence="16">
    <location>
        <begin position="180"/>
        <end position="193"/>
    </location>
</feature>
<dbReference type="GO" id="GO:0008270">
    <property type="term" value="F:zinc ion binding"/>
    <property type="evidence" value="ECO:0007669"/>
    <property type="project" value="UniProtKB-UniRule"/>
</dbReference>
<dbReference type="Pfam" id="PF02031">
    <property type="entry name" value="Peptidase_M7"/>
    <property type="match status" value="1"/>
</dbReference>
<dbReference type="NCBIfam" id="NF033628">
    <property type="entry name" value="snapalysin"/>
    <property type="match status" value="1"/>
</dbReference>
<evidence type="ECO:0000256" key="5">
    <source>
        <dbReference type="ARBA" id="ARBA00019129"/>
    </source>
</evidence>
<evidence type="ECO:0000313" key="18">
    <source>
        <dbReference type="EMBL" id="NEB94340.1"/>
    </source>
</evidence>
<feature type="compositionally biased region" description="Basic and acidic residues" evidence="17">
    <location>
        <begin position="124"/>
        <end position="133"/>
    </location>
</feature>
<feature type="binding site" evidence="15">
    <location>
        <position position="174"/>
    </location>
    <ligand>
        <name>Zn(2+)</name>
        <dbReference type="ChEBI" id="CHEBI:29105"/>
        <note>catalytic</note>
    </ligand>
</feature>
<accession>A0A7K3QWS7</accession>
<dbReference type="AlphaFoldDB" id="A0A7K3QWS7"/>
<dbReference type="InterPro" id="IPR006311">
    <property type="entry name" value="TAT_signal"/>
</dbReference>
<comment type="catalytic activity">
    <reaction evidence="1 13">
        <text>Hydrolyzes proteins with a preference for Tyr or Phe in the P1' position. Has no action on amino-acid p-nitroanilides.</text>
        <dbReference type="EC" id="3.4.24.77"/>
    </reaction>
</comment>
<evidence type="ECO:0000256" key="7">
    <source>
        <dbReference type="ARBA" id="ARBA00022670"/>
    </source>
</evidence>
<evidence type="ECO:0000313" key="19">
    <source>
        <dbReference type="Proteomes" id="UP000470520"/>
    </source>
</evidence>
<keyword evidence="10 13" id="KW-0862">Zinc</keyword>
<feature type="binding site" evidence="15">
    <location>
        <position position="168"/>
    </location>
    <ligand>
        <name>Zn(2+)</name>
        <dbReference type="ChEBI" id="CHEBI:29105"/>
        <note>catalytic</note>
    </ligand>
</feature>
<evidence type="ECO:0000256" key="13">
    <source>
        <dbReference type="PIRNR" id="PIRNR016573"/>
    </source>
</evidence>
<keyword evidence="9 13" id="KW-0378">Hydrolase</keyword>
<keyword evidence="7 13" id="KW-0645">Protease</keyword>
<dbReference type="GO" id="GO:0005576">
    <property type="term" value="C:extracellular region"/>
    <property type="evidence" value="ECO:0007669"/>
    <property type="project" value="UniProtKB-SubCell"/>
</dbReference>
<feature type="binding site" evidence="15">
    <location>
        <position position="157"/>
    </location>
    <ligand>
        <name>Ca(2+)</name>
        <dbReference type="ChEBI" id="CHEBI:29108"/>
    </ligand>
</feature>
<evidence type="ECO:0000256" key="12">
    <source>
        <dbReference type="ARBA" id="ARBA00023157"/>
    </source>
</evidence>
<keyword evidence="8 13" id="KW-0479">Metal-binding</keyword>
<comment type="similarity">
    <text evidence="3 13">Belongs to the peptidase M7 family.</text>
</comment>
<protein>
    <recommendedName>
        <fullName evidence="5 13">Extracellular small neutral protease</fullName>
        <ecNumber evidence="4 13">3.4.24.77</ecNumber>
    </recommendedName>
</protein>
<proteinExistence type="inferred from homology"/>
<dbReference type="PRINTS" id="PR00787">
    <property type="entry name" value="NEUTRALPTASE"/>
</dbReference>
<evidence type="ECO:0000256" key="4">
    <source>
        <dbReference type="ARBA" id="ARBA00012325"/>
    </source>
</evidence>
<evidence type="ECO:0000256" key="17">
    <source>
        <dbReference type="SAM" id="MobiDB-lite"/>
    </source>
</evidence>
<dbReference type="PIRSF" id="PIRSF016573">
    <property type="entry name" value="Peptidase_M7"/>
    <property type="match status" value="1"/>
</dbReference>
<feature type="binding site" evidence="15">
    <location>
        <position position="164"/>
    </location>
    <ligand>
        <name>Zn(2+)</name>
        <dbReference type="ChEBI" id="CHEBI:29105"/>
        <note>catalytic</note>
    </ligand>
</feature>
<evidence type="ECO:0000256" key="10">
    <source>
        <dbReference type="ARBA" id="ARBA00022833"/>
    </source>
</evidence>
<keyword evidence="15" id="KW-0106">Calcium</keyword>
<evidence type="ECO:0000256" key="2">
    <source>
        <dbReference type="ARBA" id="ARBA00004613"/>
    </source>
</evidence>
<comment type="caution">
    <text evidence="18">The sequence shown here is derived from an EMBL/GenBank/DDBJ whole genome shotgun (WGS) entry which is preliminary data.</text>
</comment>
<dbReference type="EMBL" id="JAAGMR010000247">
    <property type="protein sequence ID" value="NEB94340.1"/>
    <property type="molecule type" value="Genomic_DNA"/>
</dbReference>
<keyword evidence="6 13" id="KW-0964">Secreted</keyword>
<dbReference type="Proteomes" id="UP000470520">
    <property type="component" value="Unassembled WGS sequence"/>
</dbReference>
<evidence type="ECO:0000256" key="14">
    <source>
        <dbReference type="PIRSR" id="PIRSR016573-1"/>
    </source>
</evidence>
<dbReference type="InterPro" id="IPR024079">
    <property type="entry name" value="MetalloPept_cat_dom_sf"/>
</dbReference>
<evidence type="ECO:0000256" key="11">
    <source>
        <dbReference type="ARBA" id="ARBA00023049"/>
    </source>
</evidence>
<dbReference type="EC" id="3.4.24.77" evidence="4 13"/>